<feature type="domain" description="TonB-dependent receptor-like beta-barrel" evidence="5">
    <location>
        <begin position="415"/>
        <end position="914"/>
    </location>
</feature>
<evidence type="ECO:0000259" key="5">
    <source>
        <dbReference type="Pfam" id="PF00593"/>
    </source>
</evidence>
<protein>
    <recommendedName>
        <fullName evidence="9">TonB-denpendent receptor</fullName>
    </recommendedName>
</protein>
<dbReference type="Pfam" id="PF07715">
    <property type="entry name" value="Plug"/>
    <property type="match status" value="1"/>
</dbReference>
<gene>
    <name evidence="7" type="ORF">L284_16435</name>
</gene>
<dbReference type="InterPro" id="IPR000531">
    <property type="entry name" value="Beta-barrel_TonB"/>
</dbReference>
<keyword evidence="3" id="KW-0998">Cell outer membrane</keyword>
<name>T0HHC4_9SPHN</name>
<dbReference type="InterPro" id="IPR036942">
    <property type="entry name" value="Beta-barrel_TonB_sf"/>
</dbReference>
<evidence type="ECO:0000256" key="1">
    <source>
        <dbReference type="ARBA" id="ARBA00004442"/>
    </source>
</evidence>
<dbReference type="InterPro" id="IPR012910">
    <property type="entry name" value="Plug_dom"/>
</dbReference>
<dbReference type="InterPro" id="IPR010104">
    <property type="entry name" value="TonB_rcpt_bac"/>
</dbReference>
<organism evidence="7 8">
    <name type="scientific">Novosphingobium lindaniclasticum LE124</name>
    <dbReference type="NCBI Taxonomy" id="1096930"/>
    <lineage>
        <taxon>Bacteria</taxon>
        <taxon>Pseudomonadati</taxon>
        <taxon>Pseudomonadota</taxon>
        <taxon>Alphaproteobacteria</taxon>
        <taxon>Sphingomonadales</taxon>
        <taxon>Sphingomonadaceae</taxon>
        <taxon>Novosphingobium</taxon>
    </lineage>
</organism>
<evidence type="ECO:0008006" key="9">
    <source>
        <dbReference type="Google" id="ProtNLM"/>
    </source>
</evidence>
<keyword evidence="4" id="KW-0798">TonB box</keyword>
<evidence type="ECO:0000313" key="7">
    <source>
        <dbReference type="EMBL" id="EQB11553.1"/>
    </source>
</evidence>
<accession>T0HHC4</accession>
<evidence type="ECO:0000256" key="2">
    <source>
        <dbReference type="ARBA" id="ARBA00023136"/>
    </source>
</evidence>
<comment type="subcellular location">
    <subcellularLocation>
        <location evidence="1 4">Cell outer membrane</location>
    </subcellularLocation>
</comment>
<dbReference type="EMBL" id="ATHL01000102">
    <property type="protein sequence ID" value="EQB11553.1"/>
    <property type="molecule type" value="Genomic_DNA"/>
</dbReference>
<sequence>MISVAMMSVACGGQAFAQSDEGASQGSAETDAIVVTGRRAALESAENRKKNAITIVDSVVADDAGKLPDNSITEVLQRVPGVTIVRFAAINDPDHYSVEGSGIQIRGLSGVASRLNGREIFSANAGRSLLWGDVTPELMQAVDVYKSSSADQIEGGTGGSVDLRTKLPFDFSEGLHFAGSGDLSFGDLATKTDYSVSGLVAGKWQTGIGEIGFVLDAAYSQLTSVSQFVRMEPMFRTRIQGNDYFIPGGYTYGQEDFQRKRDGLYGALQWAPSNDLTFTGVFFQSRYRSTSDEFGSFVTSQNLAVDPSQSTFDDFGGLISSPAVFQRDNATFLPSGAPITTGGTTGAWNSRTKTQDISGSVKWNPGGGPLTVDAAYQHITSSSKMHRMTVFRTVDFPTSFGLDLGGKLPAISVDPAFVPSLLDPANYDWQAAMPHDEDNRGKLDSAQLDLTYATGDGFLKSIKAGGRWAKRTERDLNNGYAWAALGQEWNGYPIIPFSQSRPGDIQLYTFKNFFHGGVSLPASQYFPDVDFARNVGVDEIHDIYGGTAGRPEGFVLPNDRTDYSTKTLAGYVMANFGTEWDQASITGNVGARVVNVKNASSGYFQQNTAQFVRNGVIYSLSDAAQVRSGGAEFTRVLPAVNVTYSPIEPVKIRAAYNITMDNQSFNSLRASGSLGVQTTGQGSPPDFANYTTTSGDPTLKPTMSNNFDLSAEWYPSAGTSLHVAAFYKRITDSVVFGSTQRVETVQFTDGTSEQATVTTNEARTADKAATVKGFEAGGRLFLDRLPGWFSGIGFEANYTFLDSKNPGDVYYDIDGVAHNDVPLQGLSKHNVNLAFLYEHNPFSLRVAYSWRSKYLQSTNANGTNQSYNFFTAPNQSTNIATNLPIYGADYGTLDAGITVRVNENLSVQLQGTNILNATQKTLMGGYPGGLYGRSWFQSDRRYRMGVNVTF</sequence>
<dbReference type="Gene3D" id="2.40.170.20">
    <property type="entry name" value="TonB-dependent receptor, beta-barrel domain"/>
    <property type="match status" value="1"/>
</dbReference>
<evidence type="ECO:0000259" key="6">
    <source>
        <dbReference type="Pfam" id="PF07715"/>
    </source>
</evidence>
<feature type="domain" description="TonB-dependent receptor plug" evidence="6">
    <location>
        <begin position="50"/>
        <end position="159"/>
    </location>
</feature>
<comment type="similarity">
    <text evidence="4">Belongs to the TonB-dependent receptor family.</text>
</comment>
<evidence type="ECO:0000313" key="8">
    <source>
        <dbReference type="Proteomes" id="UP000015527"/>
    </source>
</evidence>
<keyword evidence="8" id="KW-1185">Reference proteome</keyword>
<evidence type="ECO:0000256" key="3">
    <source>
        <dbReference type="ARBA" id="ARBA00023237"/>
    </source>
</evidence>
<dbReference type="Proteomes" id="UP000015527">
    <property type="component" value="Unassembled WGS sequence"/>
</dbReference>
<dbReference type="Pfam" id="PF00593">
    <property type="entry name" value="TonB_dep_Rec_b-barrel"/>
    <property type="match status" value="1"/>
</dbReference>
<dbReference type="PANTHER" id="PTHR40980">
    <property type="entry name" value="PLUG DOMAIN-CONTAINING PROTEIN"/>
    <property type="match status" value="1"/>
</dbReference>
<dbReference type="SUPFAM" id="SSF56935">
    <property type="entry name" value="Porins"/>
    <property type="match status" value="1"/>
</dbReference>
<dbReference type="eggNOG" id="COG1629">
    <property type="taxonomic scope" value="Bacteria"/>
</dbReference>
<proteinExistence type="inferred from homology"/>
<evidence type="ECO:0000256" key="4">
    <source>
        <dbReference type="RuleBase" id="RU003357"/>
    </source>
</evidence>
<dbReference type="Gene3D" id="2.170.130.10">
    <property type="entry name" value="TonB-dependent receptor, plug domain"/>
    <property type="match status" value="1"/>
</dbReference>
<dbReference type="GO" id="GO:0009279">
    <property type="term" value="C:cell outer membrane"/>
    <property type="evidence" value="ECO:0007669"/>
    <property type="project" value="UniProtKB-SubCell"/>
</dbReference>
<dbReference type="NCBIfam" id="TIGR01782">
    <property type="entry name" value="TonB-Xanth-Caul"/>
    <property type="match status" value="1"/>
</dbReference>
<dbReference type="InterPro" id="IPR037066">
    <property type="entry name" value="Plug_dom_sf"/>
</dbReference>
<keyword evidence="2 4" id="KW-0472">Membrane</keyword>
<dbReference type="AlphaFoldDB" id="T0HHC4"/>
<dbReference type="PATRIC" id="fig|1096930.3.peg.3261"/>
<dbReference type="PANTHER" id="PTHR40980:SF3">
    <property type="entry name" value="TONB-DEPENDENT RECEPTOR-LIKE BETA-BARREL DOMAIN-CONTAINING PROTEIN"/>
    <property type="match status" value="1"/>
</dbReference>
<reference evidence="7 8" key="1">
    <citation type="journal article" date="2013" name="Genome Announc.">
        <title>Genome Sequence of Novosphingobium lindaniclasticum LE124T, Isolated from a Hexachlorocyclohexane Dumpsite.</title>
        <authorList>
            <person name="Saxena A."/>
            <person name="Nayyar N."/>
            <person name="Sangwan N."/>
            <person name="Kumari R."/>
            <person name="Khurana J.P."/>
            <person name="Lal R."/>
        </authorList>
    </citation>
    <scope>NUCLEOTIDE SEQUENCE [LARGE SCALE GENOMIC DNA]</scope>
    <source>
        <strain evidence="7 8">LE124</strain>
    </source>
</reference>
<comment type="caution">
    <text evidence="7">The sequence shown here is derived from an EMBL/GenBank/DDBJ whole genome shotgun (WGS) entry which is preliminary data.</text>
</comment>